<evidence type="ECO:0000313" key="2">
    <source>
        <dbReference type="Proteomes" id="UP000250266"/>
    </source>
</evidence>
<keyword evidence="2" id="KW-1185">Reference proteome</keyword>
<dbReference type="PANTHER" id="PTHR31252">
    <property type="entry name" value="DUF4419 DOMAIN-CONTAINING PROTEIN"/>
    <property type="match status" value="1"/>
</dbReference>
<dbReference type="PANTHER" id="PTHR31252:SF11">
    <property type="entry name" value="DUF4419 DOMAIN-CONTAINING PROTEIN"/>
    <property type="match status" value="1"/>
</dbReference>
<gene>
    <name evidence="1" type="ORF">K432DRAFT_455361</name>
</gene>
<accession>A0A8E2E976</accession>
<dbReference type="Proteomes" id="UP000250266">
    <property type="component" value="Unassembled WGS sequence"/>
</dbReference>
<dbReference type="Pfam" id="PF14388">
    <property type="entry name" value="DUF4419"/>
    <property type="match status" value="1"/>
</dbReference>
<organism evidence="1 2">
    <name type="scientific">Lepidopterella palustris CBS 459.81</name>
    <dbReference type="NCBI Taxonomy" id="1314670"/>
    <lineage>
        <taxon>Eukaryota</taxon>
        <taxon>Fungi</taxon>
        <taxon>Dikarya</taxon>
        <taxon>Ascomycota</taxon>
        <taxon>Pezizomycotina</taxon>
        <taxon>Dothideomycetes</taxon>
        <taxon>Pleosporomycetidae</taxon>
        <taxon>Mytilinidiales</taxon>
        <taxon>Argynnaceae</taxon>
        <taxon>Lepidopterella</taxon>
    </lineage>
</organism>
<reference evidence="1 2" key="1">
    <citation type="journal article" date="2016" name="Nat. Commun.">
        <title>Ectomycorrhizal ecology is imprinted in the genome of the dominant symbiotic fungus Cenococcum geophilum.</title>
        <authorList>
            <consortium name="DOE Joint Genome Institute"/>
            <person name="Peter M."/>
            <person name="Kohler A."/>
            <person name="Ohm R.A."/>
            <person name="Kuo A."/>
            <person name="Krutzmann J."/>
            <person name="Morin E."/>
            <person name="Arend M."/>
            <person name="Barry K.W."/>
            <person name="Binder M."/>
            <person name="Choi C."/>
            <person name="Clum A."/>
            <person name="Copeland A."/>
            <person name="Grisel N."/>
            <person name="Haridas S."/>
            <person name="Kipfer T."/>
            <person name="LaButti K."/>
            <person name="Lindquist E."/>
            <person name="Lipzen A."/>
            <person name="Maire R."/>
            <person name="Meier B."/>
            <person name="Mihaltcheva S."/>
            <person name="Molinier V."/>
            <person name="Murat C."/>
            <person name="Poggeler S."/>
            <person name="Quandt C.A."/>
            <person name="Sperisen C."/>
            <person name="Tritt A."/>
            <person name="Tisserant E."/>
            <person name="Crous P.W."/>
            <person name="Henrissat B."/>
            <person name="Nehls U."/>
            <person name="Egli S."/>
            <person name="Spatafora J.W."/>
            <person name="Grigoriev I.V."/>
            <person name="Martin F.M."/>
        </authorList>
    </citation>
    <scope>NUCLEOTIDE SEQUENCE [LARGE SCALE GENOMIC DNA]</scope>
    <source>
        <strain evidence="1 2">CBS 459.81</strain>
    </source>
</reference>
<dbReference type="AlphaFoldDB" id="A0A8E2E976"/>
<name>A0A8E2E976_9PEZI</name>
<protein>
    <submittedName>
        <fullName evidence="1">Uncharacterized protein</fullName>
    </submittedName>
</protein>
<sequence>MIQDPDAQSQATTWNYKYQQVEYSPAEMRITIKPTPELVGRHADPKVESFDALFCETSKGWASLEQITDWFTGKPDKLECRRIIQLSFGDLNIVRSSTANAFAAIFGLSGIRKSSVVIPYRNGFVNVILRAFQQDFHLILRPDDMWLSILTQFSMYVNGHAEELRSIFVACEGKERLTIDIHLHSPR</sequence>
<proteinExistence type="predicted"/>
<dbReference type="InterPro" id="IPR025533">
    <property type="entry name" value="DUF4419"/>
</dbReference>
<dbReference type="EMBL" id="KV745005">
    <property type="protein sequence ID" value="OCK79451.1"/>
    <property type="molecule type" value="Genomic_DNA"/>
</dbReference>
<dbReference type="OrthoDB" id="9978173at2759"/>
<evidence type="ECO:0000313" key="1">
    <source>
        <dbReference type="EMBL" id="OCK79451.1"/>
    </source>
</evidence>